<evidence type="ECO:0000256" key="1">
    <source>
        <dbReference type="SAM" id="Phobius"/>
    </source>
</evidence>
<dbReference type="SUPFAM" id="SSF53955">
    <property type="entry name" value="Lysozyme-like"/>
    <property type="match status" value="1"/>
</dbReference>
<feature type="domain" description="TtsA-like Glycoside hydrolase family 108" evidence="2">
    <location>
        <begin position="13"/>
        <end position="97"/>
    </location>
</feature>
<organism evidence="3 4">
    <name type="scientific">Pseudovibrio brasiliensis</name>
    <dbReference type="NCBI Taxonomy" id="1898042"/>
    <lineage>
        <taxon>Bacteria</taxon>
        <taxon>Pseudomonadati</taxon>
        <taxon>Pseudomonadota</taxon>
        <taxon>Alphaproteobacteria</taxon>
        <taxon>Hyphomicrobiales</taxon>
        <taxon>Stappiaceae</taxon>
        <taxon>Pseudovibrio</taxon>
    </lineage>
</organism>
<feature type="transmembrane region" description="Helical" evidence="1">
    <location>
        <begin position="236"/>
        <end position="254"/>
    </location>
</feature>
<reference evidence="3 4" key="1">
    <citation type="journal article" date="2021" name="Angew. Chem. Int. Ed. Engl.">
        <title>A novel family of nonribosomal peptides modulate collective behavior in Pseudovibrio bacteria isolated from marine sponges.</title>
        <authorList>
            <person name="Ioca L.P."/>
            <person name="Dai Y."/>
            <person name="Kunakom S."/>
            <person name="Diaz-Espinosa J."/>
            <person name="Krunic A."/>
            <person name="Crnkovic C.M."/>
            <person name="Orjala J."/>
            <person name="Sanchez L.M."/>
            <person name="Ferreira A.G."/>
            <person name="Berlinck R.G.S."/>
            <person name="Eustaquio A.S."/>
        </authorList>
    </citation>
    <scope>NUCLEOTIDE SEQUENCE [LARGE SCALE GENOMIC DNA]</scope>
    <source>
        <strain evidence="3 4">Ab134</strain>
    </source>
</reference>
<evidence type="ECO:0000313" key="3">
    <source>
        <dbReference type="EMBL" id="QUS54243.1"/>
    </source>
</evidence>
<keyword evidence="4" id="KW-1185">Reference proteome</keyword>
<dbReference type="CDD" id="cd13926">
    <property type="entry name" value="N-acetylmuramidase_GH108"/>
    <property type="match status" value="1"/>
</dbReference>
<evidence type="ECO:0000313" key="4">
    <source>
        <dbReference type="Proteomes" id="UP000680706"/>
    </source>
</evidence>
<dbReference type="Gene3D" id="1.20.141.10">
    <property type="entry name" value="Chitosanase, subunit A, domain 1"/>
    <property type="match status" value="1"/>
</dbReference>
<dbReference type="InterPro" id="IPR023346">
    <property type="entry name" value="Lysozyme-like_dom_sf"/>
</dbReference>
<keyword evidence="1" id="KW-0472">Membrane</keyword>
<dbReference type="GO" id="GO:0016787">
    <property type="term" value="F:hydrolase activity"/>
    <property type="evidence" value="ECO:0007669"/>
    <property type="project" value="UniProtKB-KW"/>
</dbReference>
<gene>
    <name evidence="3" type="ORF">KGB56_12600</name>
</gene>
<proteinExistence type="predicted"/>
<accession>A0ABX8AGP7</accession>
<protein>
    <submittedName>
        <fullName evidence="3">Glycoside hydrolase family 108 protein</fullName>
    </submittedName>
</protein>
<sequence length="260" mass="28409">MLMKPTFDLIIADLLHTEGGFTHRSRKADPGGPTHYGITQGTLSAWRERKVSVEEVQALNQSEAVEIYRTQYWDAVQGDRLPLGLDYALFDFAVNSGPARAMKTLQAILGVGVDGVIGLKTLAAIKQRPVVYLVNELSARRLAFMKRLRNWPYNKNGWSRRVREVQEKSLKLMEDHGKQKHKVPVLDGFDRGQGAKALGQETGVINALMTPEGLSKAAAAVSGLAGMLAGSGPVQWAFALSLLIGVGVGGYLLVQRTRET</sequence>
<keyword evidence="1" id="KW-1133">Transmembrane helix</keyword>
<dbReference type="Pfam" id="PF05838">
    <property type="entry name" value="Glyco_hydro_108"/>
    <property type="match status" value="1"/>
</dbReference>
<dbReference type="Proteomes" id="UP000680706">
    <property type="component" value="Chromosome"/>
</dbReference>
<keyword evidence="1" id="KW-0812">Transmembrane</keyword>
<dbReference type="EMBL" id="CP074126">
    <property type="protein sequence ID" value="QUS54243.1"/>
    <property type="molecule type" value="Genomic_DNA"/>
</dbReference>
<dbReference type="InterPro" id="IPR008565">
    <property type="entry name" value="TtsA-like_GH18_dom"/>
</dbReference>
<name>A0ABX8AGP7_9HYPH</name>
<evidence type="ECO:0000259" key="2">
    <source>
        <dbReference type="Pfam" id="PF05838"/>
    </source>
</evidence>
<keyword evidence="3" id="KW-0378">Hydrolase</keyword>